<dbReference type="InterPro" id="IPR002541">
    <property type="entry name" value="Cyt_c_assembly"/>
</dbReference>
<accession>A0A6G7PYY1</accession>
<feature type="domain" description="Cytochrome c assembly protein" evidence="7">
    <location>
        <begin position="125"/>
        <end position="333"/>
    </location>
</feature>
<dbReference type="PANTHER" id="PTHR30071:SF1">
    <property type="entry name" value="CYTOCHROME B_B6 PROTEIN-RELATED"/>
    <property type="match status" value="1"/>
</dbReference>
<feature type="transmembrane region" description="Helical" evidence="6">
    <location>
        <begin position="220"/>
        <end position="240"/>
    </location>
</feature>
<evidence type="ECO:0000313" key="9">
    <source>
        <dbReference type="Proteomes" id="UP000502179"/>
    </source>
</evidence>
<gene>
    <name evidence="8" type="primary">ccsA</name>
    <name evidence="8" type="ORF">G4V39_10780</name>
</gene>
<feature type="transmembrane region" description="Helical" evidence="6">
    <location>
        <begin position="314"/>
        <end position="336"/>
    </location>
</feature>
<dbReference type="InterPro" id="IPR045062">
    <property type="entry name" value="Cyt_c_biogenesis_CcsA/CcmC"/>
</dbReference>
<evidence type="ECO:0000256" key="3">
    <source>
        <dbReference type="ARBA" id="ARBA00022748"/>
    </source>
</evidence>
<feature type="transmembrane region" description="Helical" evidence="6">
    <location>
        <begin position="284"/>
        <end position="302"/>
    </location>
</feature>
<comment type="subcellular location">
    <subcellularLocation>
        <location evidence="1">Membrane</location>
        <topology evidence="1">Multi-pass membrane protein</topology>
    </subcellularLocation>
</comment>
<keyword evidence="4 6" id="KW-1133">Transmembrane helix</keyword>
<keyword evidence="9" id="KW-1185">Reference proteome</keyword>
<dbReference type="AlphaFoldDB" id="A0A6G7PYY1"/>
<organism evidence="8 9">
    <name type="scientific">Thermosulfuriphilus ammonigenes</name>
    <dbReference type="NCBI Taxonomy" id="1936021"/>
    <lineage>
        <taxon>Bacteria</taxon>
        <taxon>Pseudomonadati</taxon>
        <taxon>Thermodesulfobacteriota</taxon>
        <taxon>Thermodesulfobacteria</taxon>
        <taxon>Thermodesulfobacteriales</taxon>
        <taxon>Thermodesulfobacteriaceae</taxon>
        <taxon>Thermosulfuriphilus</taxon>
    </lineage>
</organism>
<evidence type="ECO:0000256" key="2">
    <source>
        <dbReference type="ARBA" id="ARBA00022692"/>
    </source>
</evidence>
<evidence type="ECO:0000313" key="8">
    <source>
        <dbReference type="EMBL" id="QIJ72731.1"/>
    </source>
</evidence>
<dbReference type="PANTHER" id="PTHR30071">
    <property type="entry name" value="HEME EXPORTER PROTEIN C"/>
    <property type="match status" value="1"/>
</dbReference>
<dbReference type="GO" id="GO:0005886">
    <property type="term" value="C:plasma membrane"/>
    <property type="evidence" value="ECO:0007669"/>
    <property type="project" value="TreeGrafter"/>
</dbReference>
<name>A0A6G7PYY1_9BACT</name>
<evidence type="ECO:0000256" key="1">
    <source>
        <dbReference type="ARBA" id="ARBA00004141"/>
    </source>
</evidence>
<keyword evidence="3" id="KW-0201">Cytochrome c-type biogenesis</keyword>
<dbReference type="RefSeq" id="WP_166032946.1">
    <property type="nucleotide sequence ID" value="NZ_JACDUQ010000003.1"/>
</dbReference>
<feature type="transmembrane region" description="Helical" evidence="6">
    <location>
        <begin position="12"/>
        <end position="34"/>
    </location>
</feature>
<evidence type="ECO:0000256" key="6">
    <source>
        <dbReference type="SAM" id="Phobius"/>
    </source>
</evidence>
<proteinExistence type="predicted"/>
<evidence type="ECO:0000256" key="4">
    <source>
        <dbReference type="ARBA" id="ARBA00022989"/>
    </source>
</evidence>
<evidence type="ECO:0000259" key="7">
    <source>
        <dbReference type="Pfam" id="PF01578"/>
    </source>
</evidence>
<feature type="transmembrane region" description="Helical" evidence="6">
    <location>
        <begin position="125"/>
        <end position="141"/>
    </location>
</feature>
<protein>
    <submittedName>
        <fullName evidence="8">Cytochrome c biogenesis protein CcsA</fullName>
    </submittedName>
</protein>
<dbReference type="Proteomes" id="UP000502179">
    <property type="component" value="Chromosome"/>
</dbReference>
<dbReference type="Pfam" id="PF01578">
    <property type="entry name" value="Cytochrom_C_asm"/>
    <property type="match status" value="1"/>
</dbReference>
<feature type="transmembrane region" description="Helical" evidence="6">
    <location>
        <begin position="148"/>
        <end position="167"/>
    </location>
</feature>
<keyword evidence="5 6" id="KW-0472">Membrane</keyword>
<evidence type="ECO:0000256" key="5">
    <source>
        <dbReference type="ARBA" id="ARBA00023136"/>
    </source>
</evidence>
<dbReference type="EMBL" id="CP048877">
    <property type="protein sequence ID" value="QIJ72731.1"/>
    <property type="molecule type" value="Genomic_DNA"/>
</dbReference>
<reference evidence="8 9" key="1">
    <citation type="submission" date="2020-02" db="EMBL/GenBank/DDBJ databases">
        <title>Genome analysis of Thermosulfuriphilus ammonigenes ST65T, an anaerobic thermophilic chemolithoautotrophic bacterium isolated from a deep-sea hydrothermal vent.</title>
        <authorList>
            <person name="Slobodkina G."/>
            <person name="Allioux M."/>
            <person name="Merkel A."/>
            <person name="Alain K."/>
            <person name="Jebbar M."/>
            <person name="Slobodkin A."/>
        </authorList>
    </citation>
    <scope>NUCLEOTIDE SEQUENCE [LARGE SCALE GENOMIC DNA]</scope>
    <source>
        <strain evidence="8 9">ST65</strain>
    </source>
</reference>
<keyword evidence="2 6" id="KW-0812">Transmembrane</keyword>
<sequence>MEDLIPMETFKTVGSLLLGALLAVGGASGLWGAVNLLSPRPVAERLSLGILVAGVGVFLLGFFWFIWLHYQIYLHLPLVLPDEVAKWLNHYLSNLNQKSPYGLPLYNPSSPPRYILPLWIENEKYYFWFMSYAFMALYAHRRLSDHRFRGALLLGLAIQIGIMAIWANPFARPLPRFFEEISPWFNQNLAPMAQLGLFMRLYSKMVFYYNAEYMWFHPPLLFLSYAAISVVFICSLFMLFRRQMAIEAMSYSMAKLAFFLLTLGMLLGYPWALKAWGPNWWWDPKIAASIMMWVIFSAYLHIRLYIHRRWMWHFSAFLGILCFGAMVFTFLASFFFPGQHTMQ</sequence>
<feature type="transmembrane region" description="Helical" evidence="6">
    <location>
        <begin position="46"/>
        <end position="67"/>
    </location>
</feature>
<feature type="transmembrane region" description="Helical" evidence="6">
    <location>
        <begin position="252"/>
        <end position="272"/>
    </location>
</feature>
<dbReference type="GO" id="GO:0017004">
    <property type="term" value="P:cytochrome complex assembly"/>
    <property type="evidence" value="ECO:0007669"/>
    <property type="project" value="UniProtKB-KW"/>
</dbReference>
<dbReference type="GO" id="GO:0020037">
    <property type="term" value="F:heme binding"/>
    <property type="evidence" value="ECO:0007669"/>
    <property type="project" value="InterPro"/>
</dbReference>
<dbReference type="KEGG" id="tav:G4V39_10780"/>